<evidence type="ECO:0000313" key="2">
    <source>
        <dbReference type="Proteomes" id="UP001303046"/>
    </source>
</evidence>
<keyword evidence="2" id="KW-1185">Reference proteome</keyword>
<organism evidence="1 2">
    <name type="scientific">Necator americanus</name>
    <name type="common">Human hookworm</name>
    <dbReference type="NCBI Taxonomy" id="51031"/>
    <lineage>
        <taxon>Eukaryota</taxon>
        <taxon>Metazoa</taxon>
        <taxon>Ecdysozoa</taxon>
        <taxon>Nematoda</taxon>
        <taxon>Chromadorea</taxon>
        <taxon>Rhabditida</taxon>
        <taxon>Rhabditina</taxon>
        <taxon>Rhabditomorpha</taxon>
        <taxon>Strongyloidea</taxon>
        <taxon>Ancylostomatidae</taxon>
        <taxon>Bunostominae</taxon>
        <taxon>Necator</taxon>
    </lineage>
</organism>
<comment type="caution">
    <text evidence="1">The sequence shown here is derived from an EMBL/GenBank/DDBJ whole genome shotgun (WGS) entry which is preliminary data.</text>
</comment>
<name>A0ABR1CCY2_NECAM</name>
<accession>A0ABR1CCY2</accession>
<proteinExistence type="predicted"/>
<protein>
    <submittedName>
        <fullName evidence="1">Uncharacterized protein</fullName>
    </submittedName>
</protein>
<dbReference type="EMBL" id="JAVFWL010000002">
    <property type="protein sequence ID" value="KAK6736337.1"/>
    <property type="molecule type" value="Genomic_DNA"/>
</dbReference>
<dbReference type="Proteomes" id="UP001303046">
    <property type="component" value="Unassembled WGS sequence"/>
</dbReference>
<sequence length="81" mass="9630">MQTTHHTNDRVLIFTLINKVFAEEILRGVEENACIRTQLANLHCSYSHQKFRIVQQFTRCNNGFGTRVDQYEELRRPARHQ</sequence>
<reference evidence="1 2" key="1">
    <citation type="submission" date="2023-08" db="EMBL/GenBank/DDBJ databases">
        <title>A Necator americanus chromosomal reference genome.</title>
        <authorList>
            <person name="Ilik V."/>
            <person name="Petrzelkova K.J."/>
            <person name="Pardy F."/>
            <person name="Fuh T."/>
            <person name="Niatou-Singa F.S."/>
            <person name="Gouil Q."/>
            <person name="Baker L."/>
            <person name="Ritchie M.E."/>
            <person name="Jex A.R."/>
            <person name="Gazzola D."/>
            <person name="Li H."/>
            <person name="Toshio Fujiwara R."/>
            <person name="Zhan B."/>
            <person name="Aroian R.V."/>
            <person name="Pafco B."/>
            <person name="Schwarz E.M."/>
        </authorList>
    </citation>
    <scope>NUCLEOTIDE SEQUENCE [LARGE SCALE GENOMIC DNA]</scope>
    <source>
        <strain evidence="1 2">Aroian</strain>
        <tissue evidence="1">Whole animal</tissue>
    </source>
</reference>
<gene>
    <name evidence="1" type="primary">Necator_chrII.g6967</name>
    <name evidence="1" type="ORF">RB195_019174</name>
</gene>
<evidence type="ECO:0000313" key="1">
    <source>
        <dbReference type="EMBL" id="KAK6736337.1"/>
    </source>
</evidence>